<dbReference type="Pfam" id="PF02645">
    <property type="entry name" value="DegV"/>
    <property type="match status" value="1"/>
</dbReference>
<dbReference type="InterPro" id="IPR050270">
    <property type="entry name" value="DegV_domain_contain"/>
</dbReference>
<sequence>MGVRIITDSTCDLEFKTQQELNVEVVPLSVIFEDGIYRDGVEISKEAFYEKQASVKVLPKTAQVNPAEFCDVFEENREDEIVGIFLSSKLSGTFQSACIAKEMLGGRQIHLVDSLNATVGLGLLVRQAAAMRARGLGAGEIAREIESLKKRVRFVAFVNTLKYLKMGGRIPASTAVLGTMLGISPVVSLENGKLESIGKVKGKQKILEFTTSFVNHHLIDHQYPVAFAHSHALETAAAYREKCCRAFHIENSVMDELGAVIGTHAGPGCYGMAYIEREK</sequence>
<proteinExistence type="predicted"/>
<organism evidence="2 3">
    <name type="scientific">Dysosmobacter acutus</name>
    <dbReference type="NCBI Taxonomy" id="2841504"/>
    <lineage>
        <taxon>Bacteria</taxon>
        <taxon>Bacillati</taxon>
        <taxon>Bacillota</taxon>
        <taxon>Clostridia</taxon>
        <taxon>Eubacteriales</taxon>
        <taxon>Oscillospiraceae</taxon>
        <taxon>Dysosmobacter</taxon>
    </lineage>
</organism>
<name>A0ABS6FCB1_9FIRM</name>
<evidence type="ECO:0000313" key="2">
    <source>
        <dbReference type="EMBL" id="MBU5627901.1"/>
    </source>
</evidence>
<keyword evidence="1" id="KW-0446">Lipid-binding</keyword>
<dbReference type="EMBL" id="JAHLQN010000001">
    <property type="protein sequence ID" value="MBU5627901.1"/>
    <property type="molecule type" value="Genomic_DNA"/>
</dbReference>
<dbReference type="PANTHER" id="PTHR33434">
    <property type="entry name" value="DEGV DOMAIN-CONTAINING PROTEIN DR_1986-RELATED"/>
    <property type="match status" value="1"/>
</dbReference>
<protein>
    <submittedName>
        <fullName evidence="2">DegV family protein</fullName>
    </submittedName>
</protein>
<dbReference type="NCBIfam" id="TIGR00762">
    <property type="entry name" value="DegV"/>
    <property type="match status" value="1"/>
</dbReference>
<dbReference type="RefSeq" id="WP_216633219.1">
    <property type="nucleotide sequence ID" value="NZ_JAHLQN010000001.1"/>
</dbReference>
<dbReference type="PROSITE" id="PS51482">
    <property type="entry name" value="DEGV"/>
    <property type="match status" value="1"/>
</dbReference>
<dbReference type="InterPro" id="IPR003797">
    <property type="entry name" value="DegV"/>
</dbReference>
<reference evidence="2 3" key="1">
    <citation type="submission" date="2021-06" db="EMBL/GenBank/DDBJ databases">
        <authorList>
            <person name="Sun Q."/>
            <person name="Li D."/>
        </authorList>
    </citation>
    <scope>NUCLEOTIDE SEQUENCE [LARGE SCALE GENOMIC DNA]</scope>
    <source>
        <strain evidence="2 3">MSJ-2</strain>
    </source>
</reference>
<evidence type="ECO:0000313" key="3">
    <source>
        <dbReference type="Proteomes" id="UP000787672"/>
    </source>
</evidence>
<dbReference type="Proteomes" id="UP000787672">
    <property type="component" value="Unassembled WGS sequence"/>
</dbReference>
<comment type="caution">
    <text evidence="2">The sequence shown here is derived from an EMBL/GenBank/DDBJ whole genome shotgun (WGS) entry which is preliminary data.</text>
</comment>
<accession>A0ABS6FCB1</accession>
<evidence type="ECO:0000256" key="1">
    <source>
        <dbReference type="ARBA" id="ARBA00023121"/>
    </source>
</evidence>
<gene>
    <name evidence="2" type="ORF">KQI82_13400</name>
</gene>
<keyword evidence="3" id="KW-1185">Reference proteome</keyword>
<dbReference type="PANTHER" id="PTHR33434:SF2">
    <property type="entry name" value="FATTY ACID-BINDING PROTEIN TM_1468"/>
    <property type="match status" value="1"/>
</dbReference>